<dbReference type="Proteomes" id="UP000709959">
    <property type="component" value="Unassembled WGS sequence"/>
</dbReference>
<proteinExistence type="predicted"/>
<protein>
    <submittedName>
        <fullName evidence="1">PqqD family protein</fullName>
    </submittedName>
</protein>
<reference evidence="1 2" key="1">
    <citation type="submission" date="2020-10" db="EMBL/GenBank/DDBJ databases">
        <title>Connecting structure to function with the recovery of over 1000 high-quality activated sludge metagenome-assembled genomes encoding full-length rRNA genes using long-read sequencing.</title>
        <authorList>
            <person name="Singleton C.M."/>
            <person name="Petriglieri F."/>
            <person name="Kristensen J.M."/>
            <person name="Kirkegaard R.H."/>
            <person name="Michaelsen T.Y."/>
            <person name="Andersen M.H."/>
            <person name="Karst S.M."/>
            <person name="Dueholm M.S."/>
            <person name="Nielsen P.H."/>
            <person name="Albertsen M."/>
        </authorList>
    </citation>
    <scope>NUCLEOTIDE SEQUENCE [LARGE SCALE GENOMIC DNA]</scope>
    <source>
        <strain evidence="1">OdNE_18-Q3-R46-58_MAXAC.008</strain>
    </source>
</reference>
<name>A0A936K617_9BACT</name>
<dbReference type="InterPro" id="IPR041881">
    <property type="entry name" value="PqqD_sf"/>
</dbReference>
<dbReference type="Pfam" id="PF05402">
    <property type="entry name" value="PqqD"/>
    <property type="match status" value="1"/>
</dbReference>
<dbReference type="Gene3D" id="1.10.10.1150">
    <property type="entry name" value="Coenzyme PQQ synthesis protein D (PqqD)"/>
    <property type="match status" value="1"/>
</dbReference>
<evidence type="ECO:0000313" key="1">
    <source>
        <dbReference type="EMBL" id="MBK8573228.1"/>
    </source>
</evidence>
<organism evidence="1 2">
    <name type="scientific">Candidatus Geothrix odensensis</name>
    <dbReference type="NCBI Taxonomy" id="2954440"/>
    <lineage>
        <taxon>Bacteria</taxon>
        <taxon>Pseudomonadati</taxon>
        <taxon>Acidobacteriota</taxon>
        <taxon>Holophagae</taxon>
        <taxon>Holophagales</taxon>
        <taxon>Holophagaceae</taxon>
        <taxon>Geothrix</taxon>
    </lineage>
</organism>
<dbReference type="AlphaFoldDB" id="A0A936K617"/>
<gene>
    <name evidence="1" type="ORF">IPN91_11410</name>
</gene>
<evidence type="ECO:0000313" key="2">
    <source>
        <dbReference type="Proteomes" id="UP000709959"/>
    </source>
</evidence>
<sequence length="115" mass="12631">MSAFPDEAFLAAVPLQALVAESREDGTVVLLRPKILSKRWAWLLRLMKKPAYRVKLDARGTAVWQACDGVRTVGAVAELVGRAFPGDPDTTTRTALFIRELVRGGFIQLYSGDQA</sequence>
<dbReference type="EMBL" id="JADKCH010000014">
    <property type="protein sequence ID" value="MBK8573228.1"/>
    <property type="molecule type" value="Genomic_DNA"/>
</dbReference>
<comment type="caution">
    <text evidence="1">The sequence shown here is derived from an EMBL/GenBank/DDBJ whole genome shotgun (WGS) entry which is preliminary data.</text>
</comment>
<dbReference type="InterPro" id="IPR008792">
    <property type="entry name" value="PQQD"/>
</dbReference>
<accession>A0A936K617</accession>